<dbReference type="EMBL" id="JANHOG010000080">
    <property type="protein sequence ID" value="KAJ3558570.1"/>
    <property type="molecule type" value="Genomic_DNA"/>
</dbReference>
<name>A0ACC1TDE8_9APHY</name>
<evidence type="ECO:0000313" key="2">
    <source>
        <dbReference type="Proteomes" id="UP001148662"/>
    </source>
</evidence>
<protein>
    <submittedName>
        <fullName evidence="1">Uncharacterized protein</fullName>
    </submittedName>
</protein>
<proteinExistence type="predicted"/>
<dbReference type="Proteomes" id="UP001148662">
    <property type="component" value="Unassembled WGS sequence"/>
</dbReference>
<reference evidence="1" key="1">
    <citation type="submission" date="2022-07" db="EMBL/GenBank/DDBJ databases">
        <title>Genome Sequence of Phlebia brevispora.</title>
        <authorList>
            <person name="Buettner E."/>
        </authorList>
    </citation>
    <scope>NUCLEOTIDE SEQUENCE</scope>
    <source>
        <strain evidence="1">MPL23</strain>
    </source>
</reference>
<accession>A0ACC1TDE8</accession>
<keyword evidence="2" id="KW-1185">Reference proteome</keyword>
<sequence>MVDSPNFIADSLTILIPLALILSGIFAAQVYFYLLDYESDHVFLRTYVVFIWLAELLHSVFCMHLLYTYIATDFGNFQEVQHVTWSAAATILLQAVVVGLTQSYYLYRVWILCKKRWQIPTIPGIALLIRLGFNFATASFLYRFPEWLTLHDKSALKACHQYTVNVGFGLAILVDMSLAFLLIYELRKTQQNVQFHIPYIQQVVNHTIGTGVLTVQDIFPCRLNYGKPASGLPALSPSEQAPQFNAMATNLTYAGLIEILTKLYAITMLANLNARKYTRNTPPTPRLFESIELSSTGKRGNVTDRPLEILKHTTTITDRDDRDDRDAFAEEQENAKVVAIV</sequence>
<evidence type="ECO:0000313" key="1">
    <source>
        <dbReference type="EMBL" id="KAJ3558570.1"/>
    </source>
</evidence>
<gene>
    <name evidence="1" type="ORF">NM688_g844</name>
</gene>
<comment type="caution">
    <text evidence="1">The sequence shown here is derived from an EMBL/GenBank/DDBJ whole genome shotgun (WGS) entry which is preliminary data.</text>
</comment>
<organism evidence="1 2">
    <name type="scientific">Phlebia brevispora</name>
    <dbReference type="NCBI Taxonomy" id="194682"/>
    <lineage>
        <taxon>Eukaryota</taxon>
        <taxon>Fungi</taxon>
        <taxon>Dikarya</taxon>
        <taxon>Basidiomycota</taxon>
        <taxon>Agaricomycotina</taxon>
        <taxon>Agaricomycetes</taxon>
        <taxon>Polyporales</taxon>
        <taxon>Meruliaceae</taxon>
        <taxon>Phlebia</taxon>
    </lineage>
</organism>